<keyword evidence="4" id="KW-1185">Reference proteome</keyword>
<dbReference type="SMART" id="SM00421">
    <property type="entry name" value="HTH_LUXR"/>
    <property type="match status" value="1"/>
</dbReference>
<dbReference type="InterPro" id="IPR011047">
    <property type="entry name" value="Quinoprotein_ADH-like_sf"/>
</dbReference>
<evidence type="ECO:0000313" key="3">
    <source>
        <dbReference type="EMBL" id="SFF64403.1"/>
    </source>
</evidence>
<dbReference type="Gene3D" id="2.60.40.10">
    <property type="entry name" value="Immunoglobulins"/>
    <property type="match status" value="1"/>
</dbReference>
<dbReference type="EMBL" id="FONW01000011">
    <property type="protein sequence ID" value="SFF64403.1"/>
    <property type="molecule type" value="Genomic_DNA"/>
</dbReference>
<keyword evidence="1" id="KW-1133">Transmembrane helix</keyword>
<dbReference type="Gene3D" id="2.130.10.10">
    <property type="entry name" value="YVTN repeat-like/Quinoprotein amine dehydrogenase"/>
    <property type="match status" value="2"/>
</dbReference>
<feature type="transmembrane region" description="Helical" evidence="1">
    <location>
        <begin position="751"/>
        <end position="770"/>
    </location>
</feature>
<dbReference type="STRING" id="655355.SAMN05216283_111126"/>
<dbReference type="Pfam" id="PF00196">
    <property type="entry name" value="GerE"/>
    <property type="match status" value="1"/>
</dbReference>
<evidence type="ECO:0000313" key="4">
    <source>
        <dbReference type="Proteomes" id="UP000198964"/>
    </source>
</evidence>
<organism evidence="3 4">
    <name type="scientific">Sunxiuqinia elliptica</name>
    <dbReference type="NCBI Taxonomy" id="655355"/>
    <lineage>
        <taxon>Bacteria</taxon>
        <taxon>Pseudomonadati</taxon>
        <taxon>Bacteroidota</taxon>
        <taxon>Bacteroidia</taxon>
        <taxon>Marinilabiliales</taxon>
        <taxon>Prolixibacteraceae</taxon>
        <taxon>Sunxiuqinia</taxon>
    </lineage>
</organism>
<accession>A0A1I2KD65</accession>
<dbReference type="RefSeq" id="WP_093921128.1">
    <property type="nucleotide sequence ID" value="NZ_FONW01000011.1"/>
</dbReference>
<name>A0A1I2KD65_9BACT</name>
<evidence type="ECO:0000259" key="2">
    <source>
        <dbReference type="SMART" id="SM00421"/>
    </source>
</evidence>
<dbReference type="InterPro" id="IPR036388">
    <property type="entry name" value="WH-like_DNA-bd_sf"/>
</dbReference>
<keyword evidence="1" id="KW-0472">Membrane</keyword>
<gene>
    <name evidence="3" type="ORF">SAMN05216283_111126</name>
</gene>
<dbReference type="AlphaFoldDB" id="A0A1I2KD65"/>
<dbReference type="Proteomes" id="UP000198964">
    <property type="component" value="Unassembled WGS sequence"/>
</dbReference>
<feature type="domain" description="HTH luxR-type" evidence="2">
    <location>
        <begin position="885"/>
        <end position="942"/>
    </location>
</feature>
<protein>
    <submittedName>
        <fullName evidence="3">DNA-binding transcriptional regulator, CsgD family</fullName>
    </submittedName>
</protein>
<proteinExistence type="predicted"/>
<dbReference type="SUPFAM" id="SSF50998">
    <property type="entry name" value="Quinoprotein alcohol dehydrogenase-like"/>
    <property type="match status" value="1"/>
</dbReference>
<sequence length="945" mass="110043">MRKRFATTLLYGLLILLQLVLSCWVVNAQKPISNIINFTKNNYQASNQNWSIAHSPNGFMYFANHSGLLEFDGITWKLHPLPNETIMRSVMVASDSLIYTSGYRELGFWKPNANGQLVYHSLNHLAESYFSSNEEFWNIAILDDKAYFHSFSNILIYENGQINRVNLPGFTNTMHRVGNEIYLASREYGIFKIHGTETTPVITSKELKGTIPRFILPYQGDKLMIGTNSNGIFIWDGQKLSQWNPAWNDYFRENEINRGYFTPKGSLIIGTILDGIVIFNPKGEEIAKYNNQNGLQNNTVLGISSDRFNNIWLALDSGIDFISNDQNHGFKIETIPGIGAVYDAAIFENKIYLGTNQGLFRKQLYDPNSSYELVPETQNQVWYCRVIGDHLFVGHNEGTLVIKDDQQQFVSRQSGGFSIRKDPHRPDYLIESTYSNITRIKKQGNTYIQDGTIKGFFDLIRYIEIDHLGAIWASHMHRGVYKLQLNDKRDSVISSTYFGANSVFQKDNSIHVFKVENRIVFTTEEKLFTYDDLNDSITSYSFLNDNLGEFVTANRIIAAPDHHYWFITKERIGLFYIFNNEVIFKKDYPRTLFANNELIDDFENILPITNSKAIVCLENGIAQLDAAIPDSLSEIVGFKPQLRELQLTDNRGEKTFKPTSQEEVKLQFKYHNLQLRYSFPLFTHHPIYFQSYLKGLDQNWSERSTTPRFNFDRLPVGKYQLQVKAIDQWGNESQINTLTIEVMPPWYLSNYARTLYLLAFIAILLGFRAWGIRQTRRKEKEEKEKREQELIRLRNEKLRDEIQHKSKELANSTMSMLKKNEFLMDLKNIIDNQKEQLGSRFPDKYYNHLTKKIDQNISSDDDWQLFETNFERAHEQFLKKLKEQHPELSSKDLRLCAYLRMNLSSKEIAPLLGISVRGVENHRYRLRKKMNLEHDEKLSEMILEL</sequence>
<keyword evidence="1" id="KW-0812">Transmembrane</keyword>
<dbReference type="InterPro" id="IPR013783">
    <property type="entry name" value="Ig-like_fold"/>
</dbReference>
<dbReference type="InterPro" id="IPR016032">
    <property type="entry name" value="Sig_transdc_resp-reg_C-effctor"/>
</dbReference>
<reference evidence="3 4" key="1">
    <citation type="submission" date="2016-10" db="EMBL/GenBank/DDBJ databases">
        <authorList>
            <person name="de Groot N.N."/>
        </authorList>
    </citation>
    <scope>NUCLEOTIDE SEQUENCE [LARGE SCALE GENOMIC DNA]</scope>
    <source>
        <strain evidence="3 4">CGMCC 1.9156</strain>
    </source>
</reference>
<dbReference type="InterPro" id="IPR015943">
    <property type="entry name" value="WD40/YVTN_repeat-like_dom_sf"/>
</dbReference>
<dbReference type="InterPro" id="IPR011123">
    <property type="entry name" value="Y_Y_Y"/>
</dbReference>
<dbReference type="GO" id="GO:0003677">
    <property type="term" value="F:DNA binding"/>
    <property type="evidence" value="ECO:0007669"/>
    <property type="project" value="UniProtKB-KW"/>
</dbReference>
<dbReference type="Gene3D" id="1.10.10.10">
    <property type="entry name" value="Winged helix-like DNA-binding domain superfamily/Winged helix DNA-binding domain"/>
    <property type="match status" value="1"/>
</dbReference>
<dbReference type="GO" id="GO:0006355">
    <property type="term" value="P:regulation of DNA-templated transcription"/>
    <property type="evidence" value="ECO:0007669"/>
    <property type="project" value="InterPro"/>
</dbReference>
<dbReference type="Pfam" id="PF07495">
    <property type="entry name" value="Y_Y_Y"/>
    <property type="match status" value="1"/>
</dbReference>
<evidence type="ECO:0000256" key="1">
    <source>
        <dbReference type="SAM" id="Phobius"/>
    </source>
</evidence>
<keyword evidence="3" id="KW-0238">DNA-binding</keyword>
<dbReference type="PROSITE" id="PS51257">
    <property type="entry name" value="PROKAR_LIPOPROTEIN"/>
    <property type="match status" value="1"/>
</dbReference>
<dbReference type="SUPFAM" id="SSF46894">
    <property type="entry name" value="C-terminal effector domain of the bipartite response regulators"/>
    <property type="match status" value="1"/>
</dbReference>
<dbReference type="InterPro" id="IPR000792">
    <property type="entry name" value="Tscrpt_reg_LuxR_C"/>
</dbReference>